<evidence type="ECO:0000313" key="2">
    <source>
        <dbReference type="Proteomes" id="UP000228987"/>
    </source>
</evidence>
<dbReference type="GO" id="GO:0003729">
    <property type="term" value="F:mRNA binding"/>
    <property type="evidence" value="ECO:0007669"/>
    <property type="project" value="InterPro"/>
</dbReference>
<dbReference type="EMBL" id="NVWI01000002">
    <property type="protein sequence ID" value="PCJ42542.1"/>
    <property type="molecule type" value="Genomic_DNA"/>
</dbReference>
<evidence type="ECO:0008006" key="3">
    <source>
        <dbReference type="Google" id="ProtNLM"/>
    </source>
</evidence>
<protein>
    <recommendedName>
        <fullName evidence="3">Type II toxin-antitoxin system HicA family toxin</fullName>
    </recommendedName>
</protein>
<gene>
    <name evidence="1" type="ORF">COA71_03250</name>
</gene>
<dbReference type="AlphaFoldDB" id="A0A2A5CFJ3"/>
<reference evidence="2" key="1">
    <citation type="submission" date="2017-08" db="EMBL/GenBank/DDBJ databases">
        <title>A dynamic microbial community with high functional redundancy inhabits the cold, oxic subseafloor aquifer.</title>
        <authorList>
            <person name="Tully B.J."/>
            <person name="Wheat C.G."/>
            <person name="Glazer B.T."/>
            <person name="Huber J.A."/>
        </authorList>
    </citation>
    <scope>NUCLEOTIDE SEQUENCE [LARGE SCALE GENOMIC DNA]</scope>
</reference>
<accession>A0A2A5CFJ3</accession>
<comment type="caution">
    <text evidence="1">The sequence shown here is derived from an EMBL/GenBank/DDBJ whole genome shotgun (WGS) entry which is preliminary data.</text>
</comment>
<dbReference type="Proteomes" id="UP000228987">
    <property type="component" value="Unassembled WGS sequence"/>
</dbReference>
<dbReference type="Pfam" id="PF07927">
    <property type="entry name" value="HicA_toxin"/>
    <property type="match status" value="1"/>
</dbReference>
<name>A0A2A5CFJ3_9GAMM</name>
<dbReference type="InterPro" id="IPR012933">
    <property type="entry name" value="HicA_mRNA_interferase"/>
</dbReference>
<sequence>MNSKQYKVLKKLFENPVSATLRWTDIKQLTLAVGGIIKQGGGSRIRIVLRDRALNIHTPHPRKELKPYQIRAVRRLFKEGGIIP</sequence>
<proteinExistence type="predicted"/>
<evidence type="ECO:0000313" key="1">
    <source>
        <dbReference type="EMBL" id="PCJ42542.1"/>
    </source>
</evidence>
<organism evidence="1 2">
    <name type="scientific">SAR86 cluster bacterium</name>
    <dbReference type="NCBI Taxonomy" id="2030880"/>
    <lineage>
        <taxon>Bacteria</taxon>
        <taxon>Pseudomonadati</taxon>
        <taxon>Pseudomonadota</taxon>
        <taxon>Gammaproteobacteria</taxon>
        <taxon>SAR86 cluster</taxon>
    </lineage>
</organism>